<dbReference type="SUPFAM" id="SSF50978">
    <property type="entry name" value="WD40 repeat-like"/>
    <property type="match status" value="1"/>
</dbReference>
<reference evidence="6 7" key="1">
    <citation type="journal article" date="2015" name="Sci. Rep.">
        <title>Genome of the facultative scuticociliatosis pathogen Pseudocohnilembus persalinus provides insight into its virulence through horizontal gene transfer.</title>
        <authorList>
            <person name="Xiong J."/>
            <person name="Wang G."/>
            <person name="Cheng J."/>
            <person name="Tian M."/>
            <person name="Pan X."/>
            <person name="Warren A."/>
            <person name="Jiang C."/>
            <person name="Yuan D."/>
            <person name="Miao W."/>
        </authorList>
    </citation>
    <scope>NUCLEOTIDE SEQUENCE [LARGE SCALE GENOMIC DNA]</scope>
    <source>
        <strain evidence="6">36N120E</strain>
    </source>
</reference>
<comment type="caution">
    <text evidence="6">The sequence shown here is derived from an EMBL/GenBank/DDBJ whole genome shotgun (WGS) entry which is preliminary data.</text>
</comment>
<feature type="repeat" description="WD" evidence="4">
    <location>
        <begin position="219"/>
        <end position="261"/>
    </location>
</feature>
<keyword evidence="2 4" id="KW-0853">WD repeat</keyword>
<dbReference type="Proteomes" id="UP000054937">
    <property type="component" value="Unassembled WGS sequence"/>
</dbReference>
<sequence length="370" mass="42938">MNNFSVNATQLLEATTFSATYNLGESYETQQVIAHPSQDRNLFYISCNSQNNNKIALLEYIEEANEINLVKEIQCENTIQNIIPCENNNNNQNQFYCVVNDQNKYKLVLCESQLENQGEKEEKLKVVQELNINEQKKILNVLQNKNLQENHIYLTDVNEVNIYDLKENKEIQSIYQNENSDILLSEIDPHHTNLITNVMDNNDINIIDSRDKNTKFQIKDAHNLQILDIDFNPNKQYYFQTCSMDNLVKFWDMRKTNIAMKCMSDFANMPLSSKYNKFHDQLIVTSFNDGSLQLYKNTSISSVPQEMLSPVNISNPLAEDYQIKVYDEHEDSVYSVAWSNAKAWIFGSLSIQGNFIVNLVPSSEKYRILL</sequence>
<dbReference type="Pfam" id="PF00400">
    <property type="entry name" value="WD40"/>
    <property type="match status" value="1"/>
</dbReference>
<gene>
    <name evidence="6" type="ORF">PPERSA_03408</name>
</gene>
<protein>
    <submittedName>
        <fullName evidence="6">WD40-repeat-containing domain</fullName>
    </submittedName>
</protein>
<dbReference type="InterPro" id="IPR040323">
    <property type="entry name" value="EIPR1"/>
</dbReference>
<proteinExistence type="inferred from homology"/>
<dbReference type="GO" id="GO:0016567">
    <property type="term" value="P:protein ubiquitination"/>
    <property type="evidence" value="ECO:0007669"/>
    <property type="project" value="TreeGrafter"/>
</dbReference>
<evidence type="ECO:0000256" key="4">
    <source>
        <dbReference type="PROSITE-ProRule" id="PRU00221"/>
    </source>
</evidence>
<evidence type="ECO:0000256" key="3">
    <source>
        <dbReference type="ARBA" id="ARBA00022737"/>
    </source>
</evidence>
<evidence type="ECO:0000313" key="7">
    <source>
        <dbReference type="Proteomes" id="UP000054937"/>
    </source>
</evidence>
<keyword evidence="3" id="KW-0677">Repeat</keyword>
<dbReference type="Gene3D" id="2.130.10.10">
    <property type="entry name" value="YVTN repeat-like/Quinoprotein amine dehydrogenase"/>
    <property type="match status" value="1"/>
</dbReference>
<evidence type="ECO:0000256" key="2">
    <source>
        <dbReference type="ARBA" id="ARBA00022574"/>
    </source>
</evidence>
<feature type="domain" description="EIPR1-like beta-propeller" evidence="5">
    <location>
        <begin position="36"/>
        <end position="295"/>
    </location>
</feature>
<evidence type="ECO:0000256" key="1">
    <source>
        <dbReference type="ARBA" id="ARBA00005672"/>
    </source>
</evidence>
<dbReference type="InterPro" id="IPR001680">
    <property type="entry name" value="WD40_rpt"/>
</dbReference>
<dbReference type="PANTHER" id="PTHR14205">
    <property type="entry name" value="WD-REPEAT PROTEIN"/>
    <property type="match status" value="1"/>
</dbReference>
<dbReference type="InParanoid" id="A0A0V0QBY7"/>
<dbReference type="PROSITE" id="PS50082">
    <property type="entry name" value="WD_REPEATS_2"/>
    <property type="match status" value="1"/>
</dbReference>
<dbReference type="InterPro" id="IPR059104">
    <property type="entry name" value="Beta-prop_EIPR1-like"/>
</dbReference>
<dbReference type="InterPro" id="IPR036322">
    <property type="entry name" value="WD40_repeat_dom_sf"/>
</dbReference>
<accession>A0A0V0QBY7</accession>
<dbReference type="AlphaFoldDB" id="A0A0V0QBY7"/>
<comment type="similarity">
    <text evidence="1">Belongs to the WD repeat EIPR1 family.</text>
</comment>
<dbReference type="Pfam" id="PF23609">
    <property type="entry name" value="Beta-prop_EIPR1"/>
    <property type="match status" value="1"/>
</dbReference>
<evidence type="ECO:0000313" key="6">
    <source>
        <dbReference type="EMBL" id="KRW99607.1"/>
    </source>
</evidence>
<name>A0A0V0QBY7_PSEPJ</name>
<evidence type="ECO:0000259" key="5">
    <source>
        <dbReference type="Pfam" id="PF23609"/>
    </source>
</evidence>
<dbReference type="EMBL" id="LDAU01000205">
    <property type="protein sequence ID" value="KRW99607.1"/>
    <property type="molecule type" value="Genomic_DNA"/>
</dbReference>
<organism evidence="6 7">
    <name type="scientific">Pseudocohnilembus persalinus</name>
    <name type="common">Ciliate</name>
    <dbReference type="NCBI Taxonomy" id="266149"/>
    <lineage>
        <taxon>Eukaryota</taxon>
        <taxon>Sar</taxon>
        <taxon>Alveolata</taxon>
        <taxon>Ciliophora</taxon>
        <taxon>Intramacronucleata</taxon>
        <taxon>Oligohymenophorea</taxon>
        <taxon>Scuticociliatia</taxon>
        <taxon>Philasterida</taxon>
        <taxon>Pseudocohnilembidae</taxon>
        <taxon>Pseudocohnilembus</taxon>
    </lineage>
</organism>
<dbReference type="InterPro" id="IPR015943">
    <property type="entry name" value="WD40/YVTN_repeat-like_dom_sf"/>
</dbReference>
<dbReference type="SMART" id="SM00320">
    <property type="entry name" value="WD40"/>
    <property type="match status" value="3"/>
</dbReference>
<keyword evidence="7" id="KW-1185">Reference proteome</keyword>
<dbReference type="PANTHER" id="PTHR14205:SF15">
    <property type="entry name" value="EARP AND GARP COMPLEX-INTERACTING PROTEIN 1"/>
    <property type="match status" value="1"/>
</dbReference>
<dbReference type="OrthoDB" id="427795at2759"/>